<evidence type="ECO:0000256" key="4">
    <source>
        <dbReference type="SAM" id="Phobius"/>
    </source>
</evidence>
<evidence type="ECO:0000256" key="3">
    <source>
        <dbReference type="ARBA" id="ARBA00023163"/>
    </source>
</evidence>
<reference evidence="7" key="1">
    <citation type="journal article" date="2019" name="Int. J. Syst. Evol. Microbiol.">
        <title>The Global Catalogue of Microorganisms (GCM) 10K type strain sequencing project: providing services to taxonomists for standard genome sequencing and annotation.</title>
        <authorList>
            <consortium name="The Broad Institute Genomics Platform"/>
            <consortium name="The Broad Institute Genome Sequencing Center for Infectious Disease"/>
            <person name="Wu L."/>
            <person name="Ma J."/>
        </authorList>
    </citation>
    <scope>NUCLEOTIDE SEQUENCE [LARGE SCALE GENOMIC DNA]</scope>
    <source>
        <strain evidence="7">KCTC 52368</strain>
    </source>
</reference>
<dbReference type="SMART" id="SM00342">
    <property type="entry name" value="HTH_ARAC"/>
    <property type="match status" value="1"/>
</dbReference>
<evidence type="ECO:0000313" key="6">
    <source>
        <dbReference type="EMBL" id="MFD2585881.1"/>
    </source>
</evidence>
<feature type="transmembrane region" description="Helical" evidence="4">
    <location>
        <begin position="230"/>
        <end position="251"/>
    </location>
</feature>
<keyword evidence="2" id="KW-0238">DNA-binding</keyword>
<dbReference type="InterPro" id="IPR011990">
    <property type="entry name" value="TPR-like_helical_dom_sf"/>
</dbReference>
<keyword evidence="1" id="KW-0805">Transcription regulation</keyword>
<dbReference type="SUPFAM" id="SSF48452">
    <property type="entry name" value="TPR-like"/>
    <property type="match status" value="1"/>
</dbReference>
<evidence type="ECO:0000313" key="7">
    <source>
        <dbReference type="Proteomes" id="UP001597526"/>
    </source>
</evidence>
<dbReference type="InterPro" id="IPR009057">
    <property type="entry name" value="Homeodomain-like_sf"/>
</dbReference>
<keyword evidence="4" id="KW-0812">Transmembrane</keyword>
<dbReference type="PROSITE" id="PS00041">
    <property type="entry name" value="HTH_ARAC_FAMILY_1"/>
    <property type="match status" value="1"/>
</dbReference>
<dbReference type="InterPro" id="IPR018062">
    <property type="entry name" value="HTH_AraC-typ_CS"/>
</dbReference>
<keyword evidence="3" id="KW-0804">Transcription</keyword>
<feature type="transmembrane region" description="Helical" evidence="4">
    <location>
        <begin position="318"/>
        <end position="335"/>
    </location>
</feature>
<organism evidence="6 7">
    <name type="scientific">Croceitalea marina</name>
    <dbReference type="NCBI Taxonomy" id="1775166"/>
    <lineage>
        <taxon>Bacteria</taxon>
        <taxon>Pseudomonadati</taxon>
        <taxon>Bacteroidota</taxon>
        <taxon>Flavobacteriia</taxon>
        <taxon>Flavobacteriales</taxon>
        <taxon>Flavobacteriaceae</taxon>
        <taxon>Croceitalea</taxon>
    </lineage>
</organism>
<dbReference type="SUPFAM" id="SSF46689">
    <property type="entry name" value="Homeodomain-like"/>
    <property type="match status" value="1"/>
</dbReference>
<protein>
    <submittedName>
        <fullName evidence="6">Helix-turn-helix domain-containing protein</fullName>
    </submittedName>
</protein>
<keyword evidence="4" id="KW-1133">Transmembrane helix</keyword>
<name>A0ABW5MSC0_9FLAO</name>
<evidence type="ECO:0000256" key="2">
    <source>
        <dbReference type="ARBA" id="ARBA00023125"/>
    </source>
</evidence>
<evidence type="ECO:0000256" key="1">
    <source>
        <dbReference type="ARBA" id="ARBA00023015"/>
    </source>
</evidence>
<feature type="transmembrane region" description="Helical" evidence="4">
    <location>
        <begin position="200"/>
        <end position="218"/>
    </location>
</feature>
<feature type="transmembrane region" description="Helical" evidence="4">
    <location>
        <begin position="276"/>
        <end position="298"/>
    </location>
</feature>
<gene>
    <name evidence="6" type="ORF">ACFSQJ_02995</name>
</gene>
<dbReference type="Proteomes" id="UP001597526">
    <property type="component" value="Unassembled WGS sequence"/>
</dbReference>
<feature type="transmembrane region" description="Helical" evidence="4">
    <location>
        <begin position="138"/>
        <end position="157"/>
    </location>
</feature>
<dbReference type="Pfam" id="PF12833">
    <property type="entry name" value="HTH_18"/>
    <property type="match status" value="1"/>
</dbReference>
<dbReference type="Gene3D" id="1.10.10.60">
    <property type="entry name" value="Homeodomain-like"/>
    <property type="match status" value="2"/>
</dbReference>
<keyword evidence="4" id="KW-0472">Membrane</keyword>
<proteinExistence type="predicted"/>
<dbReference type="PANTHER" id="PTHR43280">
    <property type="entry name" value="ARAC-FAMILY TRANSCRIPTIONAL REGULATOR"/>
    <property type="match status" value="1"/>
</dbReference>
<dbReference type="PROSITE" id="PS01124">
    <property type="entry name" value="HTH_ARAC_FAMILY_2"/>
    <property type="match status" value="1"/>
</dbReference>
<dbReference type="RefSeq" id="WP_377765420.1">
    <property type="nucleotide sequence ID" value="NZ_JBHULB010000006.1"/>
</dbReference>
<sequence>MGSFKVKILFLLLLATKIVFGAITPLNTILEKDNINLAYPQDSIRWADYYYNIQRFEDAITLYEKGIKRKGVNKSKFLKKLALSQAGLGDTAKSIEYIESYFLLEFNTDFLNHEGFDDIRNSDDFKLLKTKYSPKLNFWSFFYLFISFVGFYTFLILNFNKKIKLPARLLISGFIFIHTFFIFHIGLLITNYQFEYPHTYRMSTCFSFLYGPLLFLYFKKIVHNYSFKYVDLAHFIPTILVVIYLIPTYSLSPNDKLDLMLDRVQNSVNASDSKTLIIIVILKLVSLIVYGFFIRKMYLKSVGRKNLEKQSRLWQRNLYHIHFLYIFSYLIYGILISNSIISGFFFNFQVGSMALMVLYIGYSANIQPSVFNGVISYANRLFPKYEKSGLTTSLSLELKNHLEHLFKDEKIYKENDINLEMVAHKLNTSRHNASQVINEHFKVSFHELVNKYRIEEAKKILTDDQQRNLNIIDIAYEVGYNNKVTFNKAFKKDTQLTPSQFQRLTPQIQA</sequence>
<evidence type="ECO:0000259" key="5">
    <source>
        <dbReference type="PROSITE" id="PS01124"/>
    </source>
</evidence>
<comment type="caution">
    <text evidence="6">The sequence shown here is derived from an EMBL/GenBank/DDBJ whole genome shotgun (WGS) entry which is preliminary data.</text>
</comment>
<feature type="domain" description="HTH araC/xylS-type" evidence="5">
    <location>
        <begin position="396"/>
        <end position="504"/>
    </location>
</feature>
<dbReference type="EMBL" id="JBHULB010000006">
    <property type="protein sequence ID" value="MFD2585881.1"/>
    <property type="molecule type" value="Genomic_DNA"/>
</dbReference>
<dbReference type="InterPro" id="IPR018060">
    <property type="entry name" value="HTH_AraC"/>
</dbReference>
<dbReference type="PANTHER" id="PTHR43280:SF29">
    <property type="entry name" value="ARAC-FAMILY TRANSCRIPTIONAL REGULATOR"/>
    <property type="match status" value="1"/>
</dbReference>
<feature type="transmembrane region" description="Helical" evidence="4">
    <location>
        <begin position="169"/>
        <end position="194"/>
    </location>
</feature>
<keyword evidence="7" id="KW-1185">Reference proteome</keyword>
<accession>A0ABW5MSC0</accession>